<proteinExistence type="predicted"/>
<dbReference type="OrthoDB" id="5836452at2759"/>
<dbReference type="AlphaFoldDB" id="A0A3P7JUP5"/>
<keyword evidence="3" id="KW-1185">Reference proteome</keyword>
<sequence length="140" mass="15368">MCGFSHKTAIKVRLHINIEHDGEGFIKFRDRLNEVERVVMQQLAHECFPALISSPYTSQKHTIGKPHISNSAMEAHQVGVPPLSKSSNELGCGHICMPPIPAHKGDSRDDLKQSATSSSDGFSPTAKNTENFDSDCIIID</sequence>
<protein>
    <submittedName>
        <fullName evidence="2">Uncharacterized protein</fullName>
    </submittedName>
</protein>
<evidence type="ECO:0000313" key="2">
    <source>
        <dbReference type="EMBL" id="VDM79937.1"/>
    </source>
</evidence>
<dbReference type="EMBL" id="UYYB01106858">
    <property type="protein sequence ID" value="VDM79937.1"/>
    <property type="molecule type" value="Genomic_DNA"/>
</dbReference>
<dbReference type="Proteomes" id="UP000270094">
    <property type="component" value="Unassembled WGS sequence"/>
</dbReference>
<reference evidence="2 3" key="1">
    <citation type="submission" date="2018-11" db="EMBL/GenBank/DDBJ databases">
        <authorList>
            <consortium name="Pathogen Informatics"/>
        </authorList>
    </citation>
    <scope>NUCLEOTIDE SEQUENCE [LARGE SCALE GENOMIC DNA]</scope>
</reference>
<name>A0A3P7JUP5_STRVU</name>
<accession>A0A3P7JUP5</accession>
<evidence type="ECO:0000256" key="1">
    <source>
        <dbReference type="SAM" id="MobiDB-lite"/>
    </source>
</evidence>
<gene>
    <name evidence="2" type="ORF">SVUK_LOCUS14935</name>
</gene>
<feature type="compositionally biased region" description="Basic and acidic residues" evidence="1">
    <location>
        <begin position="103"/>
        <end position="112"/>
    </location>
</feature>
<feature type="compositionally biased region" description="Polar residues" evidence="1">
    <location>
        <begin position="113"/>
        <end position="131"/>
    </location>
</feature>
<evidence type="ECO:0000313" key="3">
    <source>
        <dbReference type="Proteomes" id="UP000270094"/>
    </source>
</evidence>
<organism evidence="2 3">
    <name type="scientific">Strongylus vulgaris</name>
    <name type="common">Blood worm</name>
    <dbReference type="NCBI Taxonomy" id="40348"/>
    <lineage>
        <taxon>Eukaryota</taxon>
        <taxon>Metazoa</taxon>
        <taxon>Ecdysozoa</taxon>
        <taxon>Nematoda</taxon>
        <taxon>Chromadorea</taxon>
        <taxon>Rhabditida</taxon>
        <taxon>Rhabditina</taxon>
        <taxon>Rhabditomorpha</taxon>
        <taxon>Strongyloidea</taxon>
        <taxon>Strongylidae</taxon>
        <taxon>Strongylus</taxon>
    </lineage>
</organism>
<feature type="region of interest" description="Disordered" evidence="1">
    <location>
        <begin position="101"/>
        <end position="134"/>
    </location>
</feature>